<accession>A0A1V2ZZY0</accession>
<keyword evidence="3" id="KW-1185">Reference proteome</keyword>
<evidence type="ECO:0000313" key="2">
    <source>
        <dbReference type="EMBL" id="OOC10662.1"/>
    </source>
</evidence>
<dbReference type="InterPro" id="IPR010178">
    <property type="entry name" value="Lit"/>
</dbReference>
<evidence type="ECO:0000313" key="3">
    <source>
        <dbReference type="Proteomes" id="UP000189177"/>
    </source>
</evidence>
<evidence type="ECO:0000256" key="1">
    <source>
        <dbReference type="SAM" id="Phobius"/>
    </source>
</evidence>
<organism evidence="2 3">
    <name type="scientific">Thioalkalivibrio halophilus</name>
    <dbReference type="NCBI Taxonomy" id="252474"/>
    <lineage>
        <taxon>Bacteria</taxon>
        <taxon>Pseudomonadati</taxon>
        <taxon>Pseudomonadota</taxon>
        <taxon>Gammaproteobacteria</taxon>
        <taxon>Chromatiales</taxon>
        <taxon>Ectothiorhodospiraceae</taxon>
        <taxon>Thioalkalivibrio</taxon>
    </lineage>
</organism>
<comment type="caution">
    <text evidence="2">The sequence shown here is derived from an EMBL/GenBank/DDBJ whole genome shotgun (WGS) entry which is preliminary data.</text>
</comment>
<reference evidence="2 3" key="1">
    <citation type="submission" date="2017-02" db="EMBL/GenBank/DDBJ databases">
        <title>Genomic diversity within the haloalkaliphilic genus Thioalkalivibrio.</title>
        <authorList>
            <person name="Ahn A.-C."/>
            <person name="Meier-Kolthoff J."/>
            <person name="Overmars L."/>
            <person name="Richter M."/>
            <person name="Woyke T."/>
            <person name="Sorokin D.Y."/>
            <person name="Muyzer G."/>
        </authorList>
    </citation>
    <scope>NUCLEOTIDE SEQUENCE [LARGE SCALE GENOMIC DNA]</scope>
    <source>
        <strain evidence="2 3">HL17</strain>
    </source>
</reference>
<keyword evidence="1" id="KW-0812">Transmembrane</keyword>
<feature type="transmembrane region" description="Helical" evidence="1">
    <location>
        <begin position="110"/>
        <end position="131"/>
    </location>
</feature>
<protein>
    <submittedName>
        <fullName evidence="2">DUF1461 domain-containing protein</fullName>
    </submittedName>
</protein>
<sequence>MLVGLAVAALFLSWHALASVDFGYGVWYDVLEIDETIATYGPENHHRPGFHHTDRAERERLFGAIVDAIHRNGAGLEELTYHLPDGRAVAPLLTPPEIIHLEDVARLVNALNIAGVAGTVTFLLLAAHAGWRHARPPSGIRIAAVTGGVLVTGTAVILLIGPVRVFYGLHEVIFPADNPWFFYYEDSLMSMMMQAPNLFGPIAAVWVLLALLPGAIIWFTLARFLCRRSGASGAGI</sequence>
<gene>
    <name evidence="2" type="ORF">B1A74_05075</name>
</gene>
<dbReference type="Proteomes" id="UP000189177">
    <property type="component" value="Unassembled WGS sequence"/>
</dbReference>
<keyword evidence="1" id="KW-1133">Transmembrane helix</keyword>
<feature type="transmembrane region" description="Helical" evidence="1">
    <location>
        <begin position="198"/>
        <end position="221"/>
    </location>
</feature>
<dbReference type="STRING" id="252474.B1A74_05075"/>
<name>A0A1V2ZZY0_9GAMM</name>
<dbReference type="Pfam" id="PF07314">
    <property type="entry name" value="Lit"/>
    <property type="match status" value="1"/>
</dbReference>
<dbReference type="AlphaFoldDB" id="A0A1V2ZZY0"/>
<keyword evidence="1" id="KW-0472">Membrane</keyword>
<proteinExistence type="predicted"/>
<feature type="transmembrane region" description="Helical" evidence="1">
    <location>
        <begin position="143"/>
        <end position="167"/>
    </location>
</feature>
<dbReference type="EMBL" id="MUZR01000013">
    <property type="protein sequence ID" value="OOC10662.1"/>
    <property type="molecule type" value="Genomic_DNA"/>
</dbReference>